<protein>
    <submittedName>
        <fullName evidence="5">PKD domain containing protein</fullName>
    </submittedName>
</protein>
<dbReference type="Proteomes" id="UP000000739">
    <property type="component" value="Chromosome"/>
</dbReference>
<keyword evidence="6" id="KW-1185">Reference proteome</keyword>
<keyword evidence="2" id="KW-0732">Signal</keyword>
<dbReference type="CDD" id="cd15482">
    <property type="entry name" value="Sialidase_non-viral"/>
    <property type="match status" value="1"/>
</dbReference>
<name>B8FMS7_DESAL</name>
<feature type="signal peptide" evidence="2">
    <location>
        <begin position="1"/>
        <end position="22"/>
    </location>
</feature>
<dbReference type="SUPFAM" id="SSF50939">
    <property type="entry name" value="Sialidases"/>
    <property type="match status" value="1"/>
</dbReference>
<dbReference type="PROSITE" id="PS50853">
    <property type="entry name" value="FN3"/>
    <property type="match status" value="1"/>
</dbReference>
<sequence length="583" mass="63777">MFKKICYSIVLVFLAASFIACSSSGGDSTSSSDDEGGQTAAVQPDPPQNITFAAGNGKVILDWDDNVQGAVYNIYFWTTSKSDNDGRTKISNVRPPYTHSGLENGRTYHYIVTRKVNGVESGYSQEIIVTPENSAPTAELTGDKEASLGETVSFDAGGSSDPDGDELTYSMDFGDGQSELDQARPVFTHEYAAYGKYTATLTVTDTEGAPATSELEVKCGLFPVTTVNLTPTDFFWNQQAPSTFYDGANLFVAWEAGNIQASRSQDQGASFSQSTEVMESGYWPVSTDIAGYNEDVHIVWYDLYATECLYARSETGGLSFFDWEGISVWDNVGSYLTKVGYDGDQFVMAVWCNTGGGPNHIQCTRSFDNGSFFSEPETLVYPNATGPDVEVVNSTVYLVWIDNNATEYYTLSEIHFSKSPDQGETYSPAVCVSPAPAYSFTPTMKIGPNGEIYVIWRLKPFVEETQTILNEFHTAFARSVDDGSTFQSQVWDFSGRNAMAVSPQGRIFIVWVKEIADKSWEFSLSYSDDQGTSFSGPIPINGIDGYIGSFSIEAFSSNKIAIVYTHFSDDLDGDIICSTVEIP</sequence>
<dbReference type="InterPro" id="IPR036278">
    <property type="entry name" value="Sialidase_sf"/>
</dbReference>
<feature type="domain" description="Fibronectin type-III" evidence="4">
    <location>
        <begin position="43"/>
        <end position="134"/>
    </location>
</feature>
<organism evidence="5 6">
    <name type="scientific">Desulfatibacillum aliphaticivorans</name>
    <dbReference type="NCBI Taxonomy" id="218208"/>
    <lineage>
        <taxon>Bacteria</taxon>
        <taxon>Pseudomonadati</taxon>
        <taxon>Thermodesulfobacteriota</taxon>
        <taxon>Desulfobacteria</taxon>
        <taxon>Desulfobacterales</taxon>
        <taxon>Desulfatibacillaceae</taxon>
        <taxon>Desulfatibacillum</taxon>
    </lineage>
</organism>
<feature type="domain" description="PKD" evidence="3">
    <location>
        <begin position="135"/>
        <end position="217"/>
    </location>
</feature>
<evidence type="ECO:0000259" key="4">
    <source>
        <dbReference type="PROSITE" id="PS50853"/>
    </source>
</evidence>
<gene>
    <name evidence="5" type="ordered locus">Dalk_0235</name>
</gene>
<proteinExistence type="predicted"/>
<evidence type="ECO:0000256" key="1">
    <source>
        <dbReference type="SAM" id="MobiDB-lite"/>
    </source>
</evidence>
<dbReference type="Pfam" id="PF18911">
    <property type="entry name" value="PKD_4"/>
    <property type="match status" value="1"/>
</dbReference>
<dbReference type="SMART" id="SM00089">
    <property type="entry name" value="PKD"/>
    <property type="match status" value="1"/>
</dbReference>
<dbReference type="InterPro" id="IPR022409">
    <property type="entry name" value="PKD/Chitinase_dom"/>
</dbReference>
<dbReference type="InterPro" id="IPR035986">
    <property type="entry name" value="PKD_dom_sf"/>
</dbReference>
<dbReference type="PROSITE" id="PS50093">
    <property type="entry name" value="PKD"/>
    <property type="match status" value="1"/>
</dbReference>
<dbReference type="InterPro" id="IPR013783">
    <property type="entry name" value="Ig-like_fold"/>
</dbReference>
<dbReference type="Gene3D" id="2.60.40.10">
    <property type="entry name" value="Immunoglobulins"/>
    <property type="match status" value="2"/>
</dbReference>
<evidence type="ECO:0000313" key="6">
    <source>
        <dbReference type="Proteomes" id="UP000000739"/>
    </source>
</evidence>
<reference evidence="5 6" key="1">
    <citation type="journal article" date="2012" name="Environ. Microbiol.">
        <title>The genome sequence of Desulfatibacillum alkenivorans AK-01: a blueprint for anaerobic alkane oxidation.</title>
        <authorList>
            <person name="Callaghan A.V."/>
            <person name="Morris B.E."/>
            <person name="Pereira I.A."/>
            <person name="McInerney M.J."/>
            <person name="Austin R.N."/>
            <person name="Groves J.T."/>
            <person name="Kukor J.J."/>
            <person name="Suflita J.M."/>
            <person name="Young L.Y."/>
            <person name="Zylstra G.J."/>
            <person name="Wawrik B."/>
        </authorList>
    </citation>
    <scope>NUCLEOTIDE SEQUENCE [LARGE SCALE GENOMIC DNA]</scope>
    <source>
        <strain evidence="5 6">AK-01</strain>
    </source>
</reference>
<feature type="chain" id="PRO_5002872314" evidence="2">
    <location>
        <begin position="23"/>
        <end position="583"/>
    </location>
</feature>
<dbReference type="PROSITE" id="PS51257">
    <property type="entry name" value="PROKAR_LIPOPROTEIN"/>
    <property type="match status" value="1"/>
</dbReference>
<evidence type="ECO:0000256" key="2">
    <source>
        <dbReference type="SAM" id="SignalP"/>
    </source>
</evidence>
<evidence type="ECO:0000313" key="5">
    <source>
        <dbReference type="EMBL" id="ACL01944.1"/>
    </source>
</evidence>
<dbReference type="EMBL" id="CP001322">
    <property type="protein sequence ID" value="ACL01944.1"/>
    <property type="molecule type" value="Genomic_DNA"/>
</dbReference>
<dbReference type="CDD" id="cd00146">
    <property type="entry name" value="PKD"/>
    <property type="match status" value="1"/>
</dbReference>
<dbReference type="RefSeq" id="WP_012609384.1">
    <property type="nucleotide sequence ID" value="NC_011768.1"/>
</dbReference>
<dbReference type="eggNOG" id="COG3291">
    <property type="taxonomic scope" value="Bacteria"/>
</dbReference>
<feature type="region of interest" description="Disordered" evidence="1">
    <location>
        <begin position="27"/>
        <end position="48"/>
    </location>
</feature>
<dbReference type="HOGENOM" id="CLU_467501_0_0_7"/>
<dbReference type="InterPro" id="IPR000601">
    <property type="entry name" value="PKD_dom"/>
</dbReference>
<dbReference type="InterPro" id="IPR003961">
    <property type="entry name" value="FN3_dom"/>
</dbReference>
<dbReference type="SUPFAM" id="SSF49265">
    <property type="entry name" value="Fibronectin type III"/>
    <property type="match status" value="1"/>
</dbReference>
<dbReference type="SUPFAM" id="SSF49299">
    <property type="entry name" value="PKD domain"/>
    <property type="match status" value="1"/>
</dbReference>
<dbReference type="InterPro" id="IPR036116">
    <property type="entry name" value="FN3_sf"/>
</dbReference>
<accession>B8FMS7</accession>
<dbReference type="AlphaFoldDB" id="B8FMS7"/>
<dbReference type="KEGG" id="dal:Dalk_0235"/>
<dbReference type="Gene3D" id="2.120.10.10">
    <property type="match status" value="1"/>
</dbReference>
<evidence type="ECO:0000259" key="3">
    <source>
        <dbReference type="PROSITE" id="PS50093"/>
    </source>
</evidence>